<protein>
    <submittedName>
        <fullName evidence="1">Uncharacterized protein</fullName>
    </submittedName>
</protein>
<reference evidence="1 2" key="1">
    <citation type="submission" date="2014-01" db="EMBL/GenBank/DDBJ databases">
        <title>Development of a Comparative Genomic Fingerprinting Assay for High Resolution Genotyping of Arcobacter butzleri.</title>
        <authorList>
            <person name="Webb A.L."/>
            <person name="Inglis G.D."/>
            <person name="Kruczkiewicz P."/>
            <person name="Selinger L.B."/>
            <person name="Taboada E.N."/>
        </authorList>
    </citation>
    <scope>NUCLEOTIDE SEQUENCE [LARGE SCALE GENOMIC DNA]</scope>
    <source>
        <strain evidence="1 2">L355</strain>
    </source>
</reference>
<dbReference type="Pfam" id="PF20131">
    <property type="entry name" value="MC3"/>
    <property type="match status" value="1"/>
</dbReference>
<dbReference type="AlphaFoldDB" id="A0A0G9KNP9"/>
<organism evidence="1 2">
    <name type="scientific">Aliarcobacter butzleri L355</name>
    <dbReference type="NCBI Taxonomy" id="1447263"/>
    <lineage>
        <taxon>Bacteria</taxon>
        <taxon>Pseudomonadati</taxon>
        <taxon>Campylobacterota</taxon>
        <taxon>Epsilonproteobacteria</taxon>
        <taxon>Campylobacterales</taxon>
        <taxon>Arcobacteraceae</taxon>
        <taxon>Aliarcobacter</taxon>
    </lineage>
</organism>
<evidence type="ECO:0000313" key="2">
    <source>
        <dbReference type="Proteomes" id="UP000035154"/>
    </source>
</evidence>
<name>A0A0G9KNP9_9BACT</name>
<sequence length="164" mass="19057">MLPSWENRSVTVANLLNPAFCGEIIRIILKAYKTETNKSLPFELVFLVLPLVLHKQSRESLPLTTSKNFYEWLEENTMTKIYLVEKIKNLVSYTREAILFLIYHEAININNNGELDFVPYRKSSLNYFNNEEIEDIYKKAKMIGKWFGKVGDTKTVYAAIGIKP</sequence>
<proteinExistence type="predicted"/>
<dbReference type="PATRIC" id="fig|1447263.3.peg.2007"/>
<dbReference type="Proteomes" id="UP000035154">
    <property type="component" value="Unassembled WGS sequence"/>
</dbReference>
<evidence type="ECO:0000313" key="1">
    <source>
        <dbReference type="EMBL" id="KLE08174.1"/>
    </source>
</evidence>
<dbReference type="EMBL" id="JAIW01000063">
    <property type="protein sequence ID" value="KLE08174.1"/>
    <property type="molecule type" value="Genomic_DNA"/>
</dbReference>
<accession>A0A0G9KNP9</accession>
<comment type="caution">
    <text evidence="1">The sequence shown here is derived from an EMBL/GenBank/DDBJ whole genome shotgun (WGS) entry which is preliminary data.</text>
</comment>
<dbReference type="RefSeq" id="WP_046998780.1">
    <property type="nucleotide sequence ID" value="NZ_JAIW01000063.1"/>
</dbReference>
<dbReference type="InterPro" id="IPR045390">
    <property type="entry name" value="ABC-3C_MC3"/>
</dbReference>
<gene>
    <name evidence="1" type="ORF">AF80_10290</name>
</gene>